<keyword evidence="5 7" id="KW-0472">Membrane</keyword>
<evidence type="ECO:0000313" key="9">
    <source>
        <dbReference type="Proteomes" id="UP000314987"/>
    </source>
</evidence>
<organism evidence="8 9">
    <name type="scientific">Vombatus ursinus</name>
    <name type="common">Common wombat</name>
    <dbReference type="NCBI Taxonomy" id="29139"/>
    <lineage>
        <taxon>Eukaryota</taxon>
        <taxon>Metazoa</taxon>
        <taxon>Chordata</taxon>
        <taxon>Craniata</taxon>
        <taxon>Vertebrata</taxon>
        <taxon>Euteleostomi</taxon>
        <taxon>Mammalia</taxon>
        <taxon>Metatheria</taxon>
        <taxon>Diprotodontia</taxon>
        <taxon>Vombatidae</taxon>
        <taxon>Vombatus</taxon>
    </lineage>
</organism>
<evidence type="ECO:0000313" key="8">
    <source>
        <dbReference type="Ensembl" id="ENSVURP00010006629.1"/>
    </source>
</evidence>
<dbReference type="OrthoDB" id="262535at2759"/>
<name>A0A4X2K3N8_VOMUR</name>
<dbReference type="GeneID" id="114041668"/>
<dbReference type="Ensembl" id="ENSVURT00010007487.1">
    <property type="protein sequence ID" value="ENSVURP00010006629.1"/>
    <property type="gene ID" value="ENSVURG00010005148.1"/>
</dbReference>
<dbReference type="GO" id="GO:1905515">
    <property type="term" value="P:non-motile cilium assembly"/>
    <property type="evidence" value="ECO:0007669"/>
    <property type="project" value="TreeGrafter"/>
</dbReference>
<dbReference type="GO" id="GO:0035869">
    <property type="term" value="C:ciliary transition zone"/>
    <property type="evidence" value="ECO:0007669"/>
    <property type="project" value="TreeGrafter"/>
</dbReference>
<evidence type="ECO:0000256" key="6">
    <source>
        <dbReference type="ARBA" id="ARBA00023273"/>
    </source>
</evidence>
<dbReference type="STRING" id="29139.ENSVURP00010006629"/>
<feature type="transmembrane region" description="Helical" evidence="7">
    <location>
        <begin position="21"/>
        <end position="42"/>
    </location>
</feature>
<protein>
    <submittedName>
        <fullName evidence="8">Transmembrane protein 80</fullName>
    </submittedName>
</protein>
<feature type="transmembrane region" description="Helical" evidence="7">
    <location>
        <begin position="54"/>
        <end position="74"/>
    </location>
</feature>
<keyword evidence="9" id="KW-1185">Reference proteome</keyword>
<dbReference type="GeneTree" id="ENSGT00940000153899"/>
<accession>A0A4X2K3N8</accession>
<evidence type="ECO:0000256" key="2">
    <source>
        <dbReference type="ARBA" id="ARBA00004141"/>
    </source>
</evidence>
<evidence type="ECO:0000256" key="7">
    <source>
        <dbReference type="SAM" id="Phobius"/>
    </source>
</evidence>
<dbReference type="CTD" id="283232"/>
<evidence type="ECO:0000256" key="5">
    <source>
        <dbReference type="ARBA" id="ARBA00023136"/>
    </source>
</evidence>
<feature type="transmembrane region" description="Helical" evidence="7">
    <location>
        <begin position="116"/>
        <end position="141"/>
    </location>
</feature>
<feature type="transmembrane region" description="Helical" evidence="7">
    <location>
        <begin position="86"/>
        <end position="110"/>
    </location>
</feature>
<keyword evidence="4 7" id="KW-1133">Transmembrane helix</keyword>
<dbReference type="Pfam" id="PF09799">
    <property type="entry name" value="Transmemb_17"/>
    <property type="match status" value="1"/>
</dbReference>
<evidence type="ECO:0000256" key="1">
    <source>
        <dbReference type="ARBA" id="ARBA00004138"/>
    </source>
</evidence>
<evidence type="ECO:0000256" key="4">
    <source>
        <dbReference type="ARBA" id="ARBA00022989"/>
    </source>
</evidence>
<dbReference type="PANTHER" id="PTHR13531">
    <property type="entry name" value="GEO07735P1-RELATED-RELATED"/>
    <property type="match status" value="1"/>
</dbReference>
<comment type="subcellular location">
    <subcellularLocation>
        <location evidence="1">Cell projection</location>
        <location evidence="1">Cilium</location>
    </subcellularLocation>
    <subcellularLocation>
        <location evidence="2">Membrane</location>
        <topology evidence="2">Multi-pass membrane protein</topology>
    </subcellularLocation>
</comment>
<gene>
    <name evidence="8" type="primary">TMEM80</name>
</gene>
<dbReference type="PANTHER" id="PTHR13531:SF8">
    <property type="entry name" value="TRANSMEMBRANE PROTEIN 80"/>
    <property type="match status" value="1"/>
</dbReference>
<dbReference type="RefSeq" id="XP_027716040.1">
    <property type="nucleotide sequence ID" value="XM_027860239.1"/>
</dbReference>
<reference evidence="9" key="1">
    <citation type="submission" date="2018-12" db="EMBL/GenBank/DDBJ databases">
        <authorList>
            <person name="Yazar S."/>
        </authorList>
    </citation>
    <scope>NUCLEOTIDE SEQUENCE [LARGE SCALE GENOMIC DNA]</scope>
</reference>
<reference evidence="8" key="3">
    <citation type="submission" date="2025-09" db="UniProtKB">
        <authorList>
            <consortium name="Ensembl"/>
        </authorList>
    </citation>
    <scope>IDENTIFICATION</scope>
</reference>
<sequence>MAVVRRGRSSILLSSVPLQMQFYFSGLYYPFYFLVSLLVIFYKTHLFSYPPDLWTTDLILLGSMGFLEALRLYLGAKGNLTEEEALLGSSLLVTVINAILALYFLLWAAYVLRIEMLLNTVLLALYGLQGILQVVTIATFVS</sequence>
<dbReference type="Proteomes" id="UP000314987">
    <property type="component" value="Unassembled WGS sequence"/>
</dbReference>
<dbReference type="AlphaFoldDB" id="A0A4X2K3N8"/>
<keyword evidence="6" id="KW-0966">Cell projection</keyword>
<dbReference type="GO" id="GO:0016020">
    <property type="term" value="C:membrane"/>
    <property type="evidence" value="ECO:0007669"/>
    <property type="project" value="UniProtKB-SubCell"/>
</dbReference>
<reference evidence="8" key="2">
    <citation type="submission" date="2025-08" db="UniProtKB">
        <authorList>
            <consortium name="Ensembl"/>
        </authorList>
    </citation>
    <scope>IDENTIFICATION</scope>
</reference>
<evidence type="ECO:0000256" key="3">
    <source>
        <dbReference type="ARBA" id="ARBA00022692"/>
    </source>
</evidence>
<proteinExistence type="predicted"/>
<dbReference type="OMA" id="DRNQLPK"/>
<dbReference type="InterPro" id="IPR019184">
    <property type="entry name" value="Uncharacterised_TM-17"/>
</dbReference>
<keyword evidence="3 7" id="KW-0812">Transmembrane</keyword>